<feature type="compositionally biased region" description="Basic and acidic residues" evidence="6">
    <location>
        <begin position="192"/>
        <end position="202"/>
    </location>
</feature>
<keyword evidence="3 7" id="KW-0812">Transmembrane</keyword>
<dbReference type="AlphaFoldDB" id="A0A438KQZ5"/>
<evidence type="ECO:0000256" key="3">
    <source>
        <dbReference type="ARBA" id="ARBA00022692"/>
    </source>
</evidence>
<protein>
    <submittedName>
        <fullName evidence="8">Nucleobase-ascorbate transporter 11</fullName>
    </submittedName>
</protein>
<evidence type="ECO:0000313" key="9">
    <source>
        <dbReference type="Proteomes" id="UP000288805"/>
    </source>
</evidence>
<feature type="compositionally biased region" description="Acidic residues" evidence="6">
    <location>
        <begin position="203"/>
        <end position="216"/>
    </location>
</feature>
<feature type="transmembrane region" description="Helical" evidence="7">
    <location>
        <begin position="345"/>
        <end position="367"/>
    </location>
</feature>
<sequence length="368" mass="39988">MERGSRSETLDQAGKQKGGQKLGSMLPQIEPFIPKRDHNPKELRSWARRTGFVSTFSGETTTSVSERYGAEKDDSGGFDLERGRDQRGGSSPKIEIDPILGRTRANRGFEIEPASGSETGAVQRLPRDESDGALGLRNGTARGENKKRRIGIEPVLGPADEERKVNLNGNGNGNGIVNGDGHQVPVVTSAAEPKKEDSKSEEEVGIDVPPDDEEPPPEGWRGSSLMNFLTLICSTAVPLIYYSLQHYLSLAGSIIFIPLVIVPAMGGTDKDTATVISTMLLVTGITTILQSYFGTRLPLVQGSSFVYLAPALVIINSQEYRNLTEHVSLLTRINKFRHIMRELQGAIIVGSIFQSILGFSGLMSLILR</sequence>
<evidence type="ECO:0000256" key="7">
    <source>
        <dbReference type="SAM" id="Phobius"/>
    </source>
</evidence>
<dbReference type="InterPro" id="IPR006043">
    <property type="entry name" value="NCS2"/>
</dbReference>
<dbReference type="GO" id="GO:0016020">
    <property type="term" value="C:membrane"/>
    <property type="evidence" value="ECO:0007669"/>
    <property type="project" value="UniProtKB-SubCell"/>
</dbReference>
<name>A0A438KQZ5_VITVI</name>
<organism evidence="8 9">
    <name type="scientific">Vitis vinifera</name>
    <name type="common">Grape</name>
    <dbReference type="NCBI Taxonomy" id="29760"/>
    <lineage>
        <taxon>Eukaryota</taxon>
        <taxon>Viridiplantae</taxon>
        <taxon>Streptophyta</taxon>
        <taxon>Embryophyta</taxon>
        <taxon>Tracheophyta</taxon>
        <taxon>Spermatophyta</taxon>
        <taxon>Magnoliopsida</taxon>
        <taxon>eudicotyledons</taxon>
        <taxon>Gunneridae</taxon>
        <taxon>Pentapetalae</taxon>
        <taxon>rosids</taxon>
        <taxon>Vitales</taxon>
        <taxon>Vitaceae</taxon>
        <taxon>Viteae</taxon>
        <taxon>Vitis</taxon>
    </lineage>
</organism>
<dbReference type="Pfam" id="PF00860">
    <property type="entry name" value="Xan_ur_permease"/>
    <property type="match status" value="1"/>
</dbReference>
<proteinExistence type="inferred from homology"/>
<evidence type="ECO:0000256" key="1">
    <source>
        <dbReference type="ARBA" id="ARBA00004141"/>
    </source>
</evidence>
<evidence type="ECO:0000256" key="5">
    <source>
        <dbReference type="ARBA" id="ARBA00023136"/>
    </source>
</evidence>
<accession>A0A438KQZ5</accession>
<gene>
    <name evidence="8" type="primary">NAT11_0</name>
    <name evidence="8" type="ORF">CK203_000571</name>
</gene>
<dbReference type="EMBL" id="QGNW01000001">
    <property type="protein sequence ID" value="RVX23624.1"/>
    <property type="molecule type" value="Genomic_DNA"/>
</dbReference>
<comment type="caution">
    <text evidence="8">The sequence shown here is derived from an EMBL/GenBank/DDBJ whole genome shotgun (WGS) entry which is preliminary data.</text>
</comment>
<feature type="transmembrane region" description="Helical" evidence="7">
    <location>
        <begin position="247"/>
        <end position="266"/>
    </location>
</feature>
<evidence type="ECO:0000256" key="2">
    <source>
        <dbReference type="ARBA" id="ARBA00008821"/>
    </source>
</evidence>
<feature type="region of interest" description="Disordered" evidence="6">
    <location>
        <begin position="1"/>
        <end position="149"/>
    </location>
</feature>
<feature type="compositionally biased region" description="Polar residues" evidence="6">
    <location>
        <begin position="52"/>
        <end position="65"/>
    </location>
</feature>
<dbReference type="Proteomes" id="UP000288805">
    <property type="component" value="Unassembled WGS sequence"/>
</dbReference>
<feature type="compositionally biased region" description="Basic and acidic residues" evidence="6">
    <location>
        <begin position="33"/>
        <end position="45"/>
    </location>
</feature>
<dbReference type="PANTHER" id="PTHR11119">
    <property type="entry name" value="XANTHINE-URACIL / VITAMIN C PERMEASE FAMILY MEMBER"/>
    <property type="match status" value="1"/>
</dbReference>
<keyword evidence="5 7" id="KW-0472">Membrane</keyword>
<reference evidence="8 9" key="1">
    <citation type="journal article" date="2018" name="PLoS Genet.">
        <title>Population sequencing reveals clonal diversity and ancestral inbreeding in the grapevine cultivar Chardonnay.</title>
        <authorList>
            <person name="Roach M.J."/>
            <person name="Johnson D.L."/>
            <person name="Bohlmann J."/>
            <person name="van Vuuren H.J."/>
            <person name="Jones S.J."/>
            <person name="Pretorius I.S."/>
            <person name="Schmidt S.A."/>
            <person name="Borneman A.R."/>
        </authorList>
    </citation>
    <scope>NUCLEOTIDE SEQUENCE [LARGE SCALE GENOMIC DNA]</scope>
    <source>
        <strain evidence="9">cv. Chardonnay</strain>
        <tissue evidence="8">Leaf</tissue>
    </source>
</reference>
<keyword evidence="4 7" id="KW-1133">Transmembrane helix</keyword>
<feature type="region of interest" description="Disordered" evidence="6">
    <location>
        <begin position="189"/>
        <end position="219"/>
    </location>
</feature>
<evidence type="ECO:0000313" key="8">
    <source>
        <dbReference type="EMBL" id="RVX23624.1"/>
    </source>
</evidence>
<comment type="similarity">
    <text evidence="2">Belongs to the nucleobase:cation symporter-2 (NCS2) (TC 2.A.40) family.</text>
</comment>
<evidence type="ECO:0000256" key="6">
    <source>
        <dbReference type="SAM" id="MobiDB-lite"/>
    </source>
</evidence>
<feature type="transmembrane region" description="Helical" evidence="7">
    <location>
        <begin position="273"/>
        <end position="293"/>
    </location>
</feature>
<feature type="compositionally biased region" description="Basic and acidic residues" evidence="6">
    <location>
        <begin position="68"/>
        <end position="87"/>
    </location>
</feature>
<evidence type="ECO:0000256" key="4">
    <source>
        <dbReference type="ARBA" id="ARBA00022989"/>
    </source>
</evidence>
<comment type="subcellular location">
    <subcellularLocation>
        <location evidence="1">Membrane</location>
        <topology evidence="1">Multi-pass membrane protein</topology>
    </subcellularLocation>
</comment>
<dbReference type="GO" id="GO:0022857">
    <property type="term" value="F:transmembrane transporter activity"/>
    <property type="evidence" value="ECO:0007669"/>
    <property type="project" value="InterPro"/>
</dbReference>